<feature type="compositionally biased region" description="Acidic residues" evidence="2">
    <location>
        <begin position="512"/>
        <end position="522"/>
    </location>
</feature>
<feature type="compositionally biased region" description="Low complexity" evidence="2">
    <location>
        <begin position="239"/>
        <end position="255"/>
    </location>
</feature>
<feature type="region of interest" description="Disordered" evidence="2">
    <location>
        <begin position="642"/>
        <end position="661"/>
    </location>
</feature>
<keyword evidence="5" id="KW-0808">Transferase</keyword>
<feature type="coiled-coil region" evidence="1">
    <location>
        <begin position="313"/>
        <end position="372"/>
    </location>
</feature>
<feature type="coiled-coil region" evidence="1">
    <location>
        <begin position="459"/>
        <end position="500"/>
    </location>
</feature>
<dbReference type="Proteomes" id="UP000694924">
    <property type="component" value="Unplaced"/>
</dbReference>
<dbReference type="InterPro" id="IPR031994">
    <property type="entry name" value="JAKMIP_C"/>
</dbReference>
<organism evidence="4 5">
    <name type="scientific">Polistes dominula</name>
    <name type="common">European paper wasp</name>
    <name type="synonym">Vespa dominula</name>
    <dbReference type="NCBI Taxonomy" id="743375"/>
    <lineage>
        <taxon>Eukaryota</taxon>
        <taxon>Metazoa</taxon>
        <taxon>Ecdysozoa</taxon>
        <taxon>Arthropoda</taxon>
        <taxon>Hexapoda</taxon>
        <taxon>Insecta</taxon>
        <taxon>Pterygota</taxon>
        <taxon>Neoptera</taxon>
        <taxon>Endopterygota</taxon>
        <taxon>Hymenoptera</taxon>
        <taxon>Apocrita</taxon>
        <taxon>Aculeata</taxon>
        <taxon>Vespoidea</taxon>
        <taxon>Vespidae</taxon>
        <taxon>Polistinae</taxon>
        <taxon>Polistini</taxon>
        <taxon>Polistes</taxon>
    </lineage>
</organism>
<dbReference type="Pfam" id="PF16034">
    <property type="entry name" value="JAKMIP_CC3"/>
    <property type="match status" value="1"/>
</dbReference>
<keyword evidence="1" id="KW-0175">Coiled coil</keyword>
<reference evidence="5" key="1">
    <citation type="submission" date="2025-08" db="UniProtKB">
        <authorList>
            <consortium name="RefSeq"/>
        </authorList>
    </citation>
    <scope>IDENTIFICATION</scope>
    <source>
        <tissue evidence="5">Whole body</tissue>
    </source>
</reference>
<evidence type="ECO:0000313" key="4">
    <source>
        <dbReference type="Proteomes" id="UP000694924"/>
    </source>
</evidence>
<protein>
    <submittedName>
        <fullName evidence="5">Janus kinase and microtubule-interacting protein 3</fullName>
    </submittedName>
</protein>
<feature type="coiled-coil region" evidence="1">
    <location>
        <begin position="740"/>
        <end position="767"/>
    </location>
</feature>
<feature type="compositionally biased region" description="Polar residues" evidence="2">
    <location>
        <begin position="229"/>
        <end position="238"/>
    </location>
</feature>
<feature type="compositionally biased region" description="Basic and acidic residues" evidence="2">
    <location>
        <begin position="993"/>
        <end position="1004"/>
    </location>
</feature>
<feature type="compositionally biased region" description="Basic and acidic residues" evidence="2">
    <location>
        <begin position="642"/>
        <end position="652"/>
    </location>
</feature>
<evidence type="ECO:0000313" key="5">
    <source>
        <dbReference type="RefSeq" id="XP_015186010.1"/>
    </source>
</evidence>
<proteinExistence type="predicted"/>
<accession>A0ABM1J0M3</accession>
<dbReference type="GO" id="GO:0016301">
    <property type="term" value="F:kinase activity"/>
    <property type="evidence" value="ECO:0007669"/>
    <property type="project" value="UniProtKB-KW"/>
</dbReference>
<dbReference type="GeneID" id="107071490"/>
<evidence type="ECO:0000256" key="1">
    <source>
        <dbReference type="SAM" id="Coils"/>
    </source>
</evidence>
<keyword evidence="4" id="KW-1185">Reference proteome</keyword>
<evidence type="ECO:0000259" key="3">
    <source>
        <dbReference type="Pfam" id="PF16034"/>
    </source>
</evidence>
<feature type="domain" description="Janus kinase and microtubule-interacting protein C-terminal" evidence="3">
    <location>
        <begin position="570"/>
        <end position="644"/>
    </location>
</feature>
<feature type="region of interest" description="Disordered" evidence="2">
    <location>
        <begin position="512"/>
        <end position="544"/>
    </location>
</feature>
<gene>
    <name evidence="5" type="primary">LOC107071490</name>
</gene>
<name>A0ABM1J0M3_POLDO</name>
<feature type="coiled-coil region" evidence="1">
    <location>
        <begin position="793"/>
        <end position="827"/>
    </location>
</feature>
<dbReference type="RefSeq" id="XP_015186010.1">
    <property type="nucleotide sequence ID" value="XM_015330524.1"/>
</dbReference>
<feature type="coiled-coil region" evidence="1">
    <location>
        <begin position="145"/>
        <end position="214"/>
    </location>
</feature>
<feature type="region of interest" description="Disordered" evidence="2">
    <location>
        <begin position="390"/>
        <end position="431"/>
    </location>
</feature>
<feature type="region of interest" description="Disordered" evidence="2">
    <location>
        <begin position="229"/>
        <end position="261"/>
    </location>
</feature>
<feature type="compositionally biased region" description="Acidic residues" evidence="2">
    <location>
        <begin position="980"/>
        <end position="992"/>
    </location>
</feature>
<feature type="compositionally biased region" description="Basic and acidic residues" evidence="2">
    <location>
        <begin position="404"/>
        <end position="431"/>
    </location>
</feature>
<feature type="coiled-coil region" evidence="1">
    <location>
        <begin position="552"/>
        <end position="641"/>
    </location>
</feature>
<feature type="compositionally biased region" description="Low complexity" evidence="2">
    <location>
        <begin position="523"/>
        <end position="534"/>
    </location>
</feature>
<sequence length="1053" mass="122398">MQNRPYEIETMTSLSARDTVKSINSTNSTTNGEFSAMIIPNDPRLQCNRKRRRLDISATATVIPQKTLRRNEQDDDNGYDNTNNILPVNYYENLRTVKRENKKFNKRLPDKVDERECQEKRQIENDTTCVNVNIKRKKQEQDTSIRRLVNSNNNVKDEYSRLRKTIQWLEEGARRLREDLANARTELHEERRAAKLVKREIETAIREAKATEATKYQLIISELKTRLSRGSSAESNCTSPLPSSSSSLPSSSSSSKVDLVKEDNRKREISAMKKRLVESENTIRKLKLDSLNLQQGKVAAHPCKLDGSTCAEVRRLQNEIHALRANNDKLETKLRIATDAEKARAAELRIQHENHEAELAALRKSLRSETIKMMDEMRGKSREIEKLSKLLQTENSRKQRKMHQKDESSSMRKLQDSEKNGPIRSTSRGEKKFLVEDHHTLGTYIREVGCDRAIEEIEVERLRELALEQQEVIEILRQTVKEKERKLEQLSNKKRKEEFYRQWLELEPVAEVDDEEDHEEGDSALSSAPSSLSPQPGGCGQWQGSGVTREAYEAVLIEIEELQSKLLDERQELSRAKTEVLDLEKALLQETRCSNRNKQLEELNEKLRATEEREANLLVELSELREQNELLEFRLLELEESTTRKENPDHAADSGIVSPELLHPSKDQVISKQRNRAVATVIPYTNNNNYTTTTTTTRTISPVPRKAPLSLQESGIFEEEDEEGLEVELASKGTQTEIPSGELLQEVQRLQELRARIQERAAKVTNTATTICSIDTSKACPALDTDVDSIVQLSSYQDRIRDLEDRLEAYEEAEERQTEERRVTKQREEELLDENYRLTERVYWLENKLHNVEELIENRSRSRSNDRRIIRDDNEYDKMENDKQCDCQVFQNYQEVQRKTKGENVTFEIMEDILNRSKEVQTTVIESIEDCCSCCRMCEINKRTEQPQEWIAPETRRVMVEVVQNCTEEMVEEVAREAKEDENDVDEVDEVDASEKNENDEHVERRKRRRRRRSITEVAAGNLEENNDEPINSVVHLNDELESKKKVIYFRWR</sequence>
<feature type="region of interest" description="Disordered" evidence="2">
    <location>
        <begin position="976"/>
        <end position="1029"/>
    </location>
</feature>
<keyword evidence="5" id="KW-0418">Kinase</keyword>
<evidence type="ECO:0000256" key="2">
    <source>
        <dbReference type="SAM" id="MobiDB-lite"/>
    </source>
</evidence>